<evidence type="ECO:0000259" key="3">
    <source>
        <dbReference type="Pfam" id="PF14661"/>
    </source>
</evidence>
<feature type="compositionally biased region" description="Basic and acidic residues" evidence="2">
    <location>
        <begin position="834"/>
        <end position="860"/>
    </location>
</feature>
<dbReference type="KEGG" id="bbel:109470768"/>
<keyword evidence="4" id="KW-1185">Reference proteome</keyword>
<feature type="compositionally biased region" description="Acidic residues" evidence="2">
    <location>
        <begin position="924"/>
        <end position="934"/>
    </location>
</feature>
<dbReference type="InterPro" id="IPR028163">
    <property type="entry name" value="HAUS_6_N"/>
</dbReference>
<accession>A0A6P4YLU4</accession>
<feature type="region of interest" description="Disordered" evidence="2">
    <location>
        <begin position="1128"/>
        <end position="1204"/>
    </location>
</feature>
<dbReference type="OrthoDB" id="5575722at2759"/>
<proteinExistence type="predicted"/>
<feature type="region of interest" description="Disordered" evidence="2">
    <location>
        <begin position="964"/>
        <end position="1108"/>
    </location>
</feature>
<feature type="region of interest" description="Disordered" evidence="2">
    <location>
        <begin position="684"/>
        <end position="882"/>
    </location>
</feature>
<evidence type="ECO:0000313" key="5">
    <source>
        <dbReference type="RefSeq" id="XP_019625398.1"/>
    </source>
</evidence>
<dbReference type="RefSeq" id="XP_019625398.1">
    <property type="nucleotide sequence ID" value="XM_019769839.1"/>
</dbReference>
<protein>
    <submittedName>
        <fullName evidence="5">Uncharacterized protein LOC109470768</fullName>
    </submittedName>
</protein>
<reference evidence="5" key="1">
    <citation type="submission" date="2025-08" db="UniProtKB">
        <authorList>
            <consortium name="RefSeq"/>
        </authorList>
    </citation>
    <scope>IDENTIFICATION</scope>
    <source>
        <tissue evidence="5">Gonad</tissue>
    </source>
</reference>
<feature type="compositionally biased region" description="Basic and acidic residues" evidence="2">
    <location>
        <begin position="788"/>
        <end position="801"/>
    </location>
</feature>
<feature type="compositionally biased region" description="Polar residues" evidence="2">
    <location>
        <begin position="805"/>
        <end position="817"/>
    </location>
</feature>
<evidence type="ECO:0000313" key="4">
    <source>
        <dbReference type="Proteomes" id="UP000515135"/>
    </source>
</evidence>
<keyword evidence="1" id="KW-0175">Coiled coil</keyword>
<dbReference type="Pfam" id="PF14661">
    <property type="entry name" value="HAUS6_N"/>
    <property type="match status" value="1"/>
</dbReference>
<dbReference type="InterPro" id="IPR026797">
    <property type="entry name" value="HAUS_6"/>
</dbReference>
<dbReference type="GO" id="GO:1990498">
    <property type="term" value="C:mitotic spindle microtubule"/>
    <property type="evidence" value="ECO:0007669"/>
    <property type="project" value="TreeGrafter"/>
</dbReference>
<gene>
    <name evidence="5" type="primary">LOC109470768</name>
</gene>
<evidence type="ECO:0000256" key="2">
    <source>
        <dbReference type="SAM" id="MobiDB-lite"/>
    </source>
</evidence>
<dbReference type="GeneID" id="109470768"/>
<feature type="compositionally biased region" description="Polar residues" evidence="2">
    <location>
        <begin position="1136"/>
        <end position="1149"/>
    </location>
</feature>
<dbReference type="GO" id="GO:0008017">
    <property type="term" value="F:microtubule binding"/>
    <property type="evidence" value="ECO:0007669"/>
    <property type="project" value="TreeGrafter"/>
</dbReference>
<feature type="compositionally biased region" description="Polar residues" evidence="2">
    <location>
        <begin position="653"/>
        <end position="662"/>
    </location>
</feature>
<feature type="compositionally biased region" description="Low complexity" evidence="2">
    <location>
        <begin position="767"/>
        <end position="784"/>
    </location>
</feature>
<feature type="domain" description="HAUS augmin-like complex subunit 6 N-terminal" evidence="3">
    <location>
        <begin position="32"/>
        <end position="282"/>
    </location>
</feature>
<feature type="region of interest" description="Disordered" evidence="2">
    <location>
        <begin position="648"/>
        <end position="671"/>
    </location>
</feature>
<dbReference type="PANTHER" id="PTHR16151:SF2">
    <property type="entry name" value="HAUS AUGMIN-LIKE COMPLEX SUBUNIT 6"/>
    <property type="match status" value="1"/>
</dbReference>
<feature type="region of interest" description="Disordered" evidence="2">
    <location>
        <begin position="458"/>
        <end position="483"/>
    </location>
</feature>
<name>A0A6P4YLU4_BRABE</name>
<dbReference type="PANTHER" id="PTHR16151">
    <property type="entry name" value="HAUS AUGMIN-LIKE COMPLEX SUBUNIT 6"/>
    <property type="match status" value="1"/>
</dbReference>
<dbReference type="Proteomes" id="UP000515135">
    <property type="component" value="Unplaced"/>
</dbReference>
<feature type="region of interest" description="Disordered" evidence="2">
    <location>
        <begin position="912"/>
        <end position="944"/>
    </location>
</feature>
<feature type="coiled-coil region" evidence="1">
    <location>
        <begin position="215"/>
        <end position="242"/>
    </location>
</feature>
<dbReference type="GO" id="GO:0051225">
    <property type="term" value="P:spindle assembly"/>
    <property type="evidence" value="ECO:0007669"/>
    <property type="project" value="InterPro"/>
</dbReference>
<dbReference type="GO" id="GO:0070652">
    <property type="term" value="C:HAUS complex"/>
    <property type="evidence" value="ECO:0007669"/>
    <property type="project" value="InterPro"/>
</dbReference>
<feature type="compositionally biased region" description="Polar residues" evidence="2">
    <location>
        <begin position="1070"/>
        <end position="1080"/>
    </location>
</feature>
<evidence type="ECO:0000256" key="1">
    <source>
        <dbReference type="SAM" id="Coils"/>
    </source>
</evidence>
<feature type="compositionally biased region" description="Basic and acidic residues" evidence="2">
    <location>
        <begin position="1169"/>
        <end position="1180"/>
    </location>
</feature>
<feature type="region of interest" description="Disordered" evidence="2">
    <location>
        <begin position="591"/>
        <end position="630"/>
    </location>
</feature>
<feature type="compositionally biased region" description="Polar residues" evidence="2">
    <location>
        <begin position="974"/>
        <end position="988"/>
    </location>
</feature>
<feature type="compositionally biased region" description="Low complexity" evidence="2">
    <location>
        <begin position="1030"/>
        <end position="1043"/>
    </location>
</feature>
<organism evidence="4 5">
    <name type="scientific">Branchiostoma belcheri</name>
    <name type="common">Amphioxus</name>
    <dbReference type="NCBI Taxonomy" id="7741"/>
    <lineage>
        <taxon>Eukaryota</taxon>
        <taxon>Metazoa</taxon>
        <taxon>Chordata</taxon>
        <taxon>Cephalochordata</taxon>
        <taxon>Leptocardii</taxon>
        <taxon>Amphioxiformes</taxon>
        <taxon>Branchiostomatidae</taxon>
        <taxon>Branchiostoma</taxon>
    </lineage>
</organism>
<sequence>MAGPHSMMNLSHTSGPGPAGIMADPIDMREMFFTNLLLLGFDPNSMEAKHKIPFSRDMFALPNKKAFEVVTHYLFNRLDPVMAREAFRDCWPIYDKKGEQQFRRTVNNWMTQISREEPEANLPRIVASLFMSPGGDRFYNLMLHFSAFVILKATQVENGVKRRDIQERPTVLPSDLHLTPLMLTGVQAGLVRHRKKALDTAQTAQVLEAEWKQFANEQVKEHRHLSKKLRETEKQENELLAESSEINRISPTRRKSGGRLQHDDDILRVKRTQAVHKVRELWRAVDELYTGTSQQREVVESVLQGVLDKYKVDASKIDVRVPDLLLRECDRELQRRNVGDIYQGGKLNLLSLVQLSSLALHLYIEKLHEGGLPNFSDFSGEVATHVHTHHAHLSNAQAFRDSLVDKLIPDLQESVARLTRELDSQYLPQEPTTQNSYPLSIPSLGLGLMPATPPVSFSPQEGTTGLTPAASLRRPSPEVSTPEVVSRLASSVHRAARRTTGLLAQGTPTYDRGVLTGEQTFRESIQPASKIPVKRREERPVQQLKMPPRVQQEVLHAPAPTSPDTNNIFTPLKTDPQMRVEMTPVHQRRRAQDMLASQSKQPMGDQRWRTPVGRPVEDPNTTPSRGVQGFTPKAHQLLIDQIASAVAEERTPSVASSSDRSPPNSPVLQPLQDPLAALDESVAFTSRDKLQRTPSSKPRPAPMWKDILSQDGRQDTPTRTLFPQDHASQEQPPIEGGLTGLRNGWPQLGKQRYPSMEDQESSESEKPSSPVGSVSTQSSLLSLLNGTEKGRESHVQGKPFEDLMTFSSAESSVPSSTNGGKALNNGKGGAYNGDESKSKARGRIKDGVEKDGVNVYERKSSSSSSVEEISTETMERTPPAVTMMRIATTPLGLSDEIPSDVPIEELLANLGIGDAESPLRTDPGDDAASEEDDATPANPPIRLEDVEETFNEIFSSRTPTLEVRSRLGTLHTPGDTSALTLEGQTPKWQSELFDSPSARSPDDDMSVGESKLLSDIFAGSQKRSPVVTNGSSSGSEASDSIGAGRDRHPTASSGKSVTFAEVHTEHTYSAYESMNSSKGTSLLEDSHSSSALPAAENGTAGGKAAAQSPEDVIARYQRLKASAMALMAEEVETDPQQDTLPKLSINTGTAEVGGAAEPPLSEKFLQHSPRKEEDQEDHRRGLSGLGLRDDVFSTPLGQPRGRLDWEDNVEPRQTTTDSGDGYSFISAPIWTQTQTVTPNRTPVNPAVNRIRKASGTRNSSTLANSPVTDWLHSDGRSNFLNADSEFPPRRESLGVFLGVDDTILVPPSPLESHHFSFSDTPTSGRGGAPRGSPAIGHLIDF</sequence>
<feature type="region of interest" description="Disordered" evidence="2">
    <location>
        <begin position="1314"/>
        <end position="1341"/>
    </location>
</feature>